<sequence>MSPSFSKEILRQRACWIRDDLDPRISRDGPECMQPDDVLTLHELFLGLQNVDLSISVLRYSRIHVAVLEVSGKATRWPKRLAEECDKVIDLWTKKYGKLSDIRPRLFNPDGRLYGVCTGRELTRDVSSFFQLSEAATEILMRLQALVKFWSQQDPSYMSPDRAMQHGSLGFKAGDWWINGTFAFHAGVIDLNCTDGGICANKHGAYAVVMKDNDELYTESPDKFKYRCKPNDPGRFRMTSADFKSRYPIRVLRSHTLNSLWAPRTGIRYEGLTTGWTIKPADPAENGGSNLVWEIGLERDYTLEDEDAQISSLKHPTAEETDDYMEYKRYRKEMLHKVRERILTGIPAKIPSSSPAPPAIPEKPAIEIQSPPMSPKTEMPVFVGDYCLMRELVLPGSPESPPVTRTSFFQPPPSLRAQTVKPQRETQPQTRSLTVPQNLRKSRSNLSADARAQKPQGEKKSATPSQKIPDSSAKSSVKDFARAPPGSRDSKNSIARSFTRIFSDGAIDNDIPESPFGSVLAGYDNGEPSSYPFDQPPPIPSLPPSATTSASASVGGSTPPSEKGSSNNKNPILRQVHWGTIADANNVSARQHPSLSTNKPKQGKPRHRQRRDRAVYEAFDRQAESADPRLLLAALDEVWDECAEPEYPDMVLEEPAVYESSSGYSGGFGSDGGGIGIGSGSLAQRSRSDDYMLRIPPGGVDVERFIAQQAAGGDGSAALADPGARRSWHSGDESGGAASSSAHEIGSMLREMAESSATSPENTARLQSQRLSSGSTTTSASSSAGGSGSASASASIGASGGAAWVAPDNRRRRSSLGAFDSRMPSWTPEDAGGMAALSRRLRRPTIVRFSGRFKRQSLEETVDEVVDEGISVEEVVGKGSPGLKKGKERQGRPDAVSTEVMSGGFGDEPL</sequence>
<dbReference type="InterPro" id="IPR036987">
    <property type="entry name" value="SRA-YDG_sf"/>
</dbReference>
<organism evidence="2 3">
    <name type="scientific">Diplodia seriata</name>
    <dbReference type="NCBI Taxonomy" id="420778"/>
    <lineage>
        <taxon>Eukaryota</taxon>
        <taxon>Fungi</taxon>
        <taxon>Dikarya</taxon>
        <taxon>Ascomycota</taxon>
        <taxon>Pezizomycotina</taxon>
        <taxon>Dothideomycetes</taxon>
        <taxon>Dothideomycetes incertae sedis</taxon>
        <taxon>Botryosphaeriales</taxon>
        <taxon>Botryosphaeriaceae</taxon>
        <taxon>Diplodia</taxon>
    </lineage>
</organism>
<dbReference type="EMBL" id="JAJVCZ030000005">
    <property type="protein sequence ID" value="KAL0259560.1"/>
    <property type="molecule type" value="Genomic_DNA"/>
</dbReference>
<reference evidence="2 3" key="1">
    <citation type="submission" date="2024-02" db="EMBL/GenBank/DDBJ databases">
        <title>De novo assembly and annotation of 12 fungi associated with fruit tree decline syndrome in Ontario, Canada.</title>
        <authorList>
            <person name="Sulman M."/>
            <person name="Ellouze W."/>
            <person name="Ilyukhin E."/>
        </authorList>
    </citation>
    <scope>NUCLEOTIDE SEQUENCE [LARGE SCALE GENOMIC DNA]</scope>
    <source>
        <strain evidence="2 3">FDS-637</strain>
    </source>
</reference>
<feature type="compositionally biased region" description="Low complexity" evidence="1">
    <location>
        <begin position="707"/>
        <end position="722"/>
    </location>
</feature>
<comment type="caution">
    <text evidence="2">The sequence shown here is derived from an EMBL/GenBank/DDBJ whole genome shotgun (WGS) entry which is preliminary data.</text>
</comment>
<feature type="compositionally biased region" description="Low complexity" evidence="1">
    <location>
        <begin position="544"/>
        <end position="561"/>
    </location>
</feature>
<name>A0ABR3CH63_9PEZI</name>
<feature type="compositionally biased region" description="Low complexity" evidence="1">
    <location>
        <begin position="735"/>
        <end position="747"/>
    </location>
</feature>
<feature type="region of interest" description="Disordered" evidence="1">
    <location>
        <begin position="397"/>
        <end position="613"/>
    </location>
</feature>
<feature type="compositionally biased region" description="Polar residues" evidence="1">
    <location>
        <begin position="583"/>
        <end position="600"/>
    </location>
</feature>
<proteinExistence type="predicted"/>
<accession>A0ABR3CH63</accession>
<dbReference type="GeneID" id="92009382"/>
<feature type="region of interest" description="Disordered" evidence="1">
    <location>
        <begin position="676"/>
        <end position="835"/>
    </location>
</feature>
<dbReference type="Proteomes" id="UP001430584">
    <property type="component" value="Unassembled WGS sequence"/>
</dbReference>
<dbReference type="SUPFAM" id="SSF88697">
    <property type="entry name" value="PUA domain-like"/>
    <property type="match status" value="1"/>
</dbReference>
<keyword evidence="3" id="KW-1185">Reference proteome</keyword>
<dbReference type="RefSeq" id="XP_066632589.1">
    <property type="nucleotide sequence ID" value="XM_066776747.1"/>
</dbReference>
<feature type="compositionally biased region" description="Polar residues" evidence="1">
    <location>
        <begin position="416"/>
        <end position="447"/>
    </location>
</feature>
<feature type="compositionally biased region" description="Low complexity" evidence="1">
    <location>
        <begin position="772"/>
        <end position="803"/>
    </location>
</feature>
<dbReference type="InterPro" id="IPR015947">
    <property type="entry name" value="PUA-like_sf"/>
</dbReference>
<gene>
    <name evidence="2" type="ORF">SLS55_005297</name>
</gene>
<feature type="region of interest" description="Disordered" evidence="1">
    <location>
        <begin position="877"/>
        <end position="910"/>
    </location>
</feature>
<feature type="compositionally biased region" description="Pro residues" evidence="1">
    <location>
        <begin position="534"/>
        <end position="543"/>
    </location>
</feature>
<evidence type="ECO:0000313" key="3">
    <source>
        <dbReference type="Proteomes" id="UP001430584"/>
    </source>
</evidence>
<feature type="compositionally biased region" description="Basic residues" evidence="1">
    <location>
        <begin position="601"/>
        <end position="611"/>
    </location>
</feature>
<feature type="compositionally biased region" description="Polar residues" evidence="1">
    <location>
        <begin position="755"/>
        <end position="771"/>
    </location>
</feature>
<evidence type="ECO:0000256" key="1">
    <source>
        <dbReference type="SAM" id="MobiDB-lite"/>
    </source>
</evidence>
<feature type="region of interest" description="Disordered" evidence="1">
    <location>
        <begin position="348"/>
        <end position="377"/>
    </location>
</feature>
<dbReference type="Gene3D" id="2.30.280.10">
    <property type="entry name" value="SRA-YDG"/>
    <property type="match status" value="1"/>
</dbReference>
<protein>
    <submittedName>
        <fullName evidence="2">Uncharacterized protein</fullName>
    </submittedName>
</protein>
<evidence type="ECO:0000313" key="2">
    <source>
        <dbReference type="EMBL" id="KAL0259560.1"/>
    </source>
</evidence>
<feature type="compositionally biased region" description="Polar residues" evidence="1">
    <location>
        <begin position="462"/>
        <end position="475"/>
    </location>
</feature>